<gene>
    <name evidence="1" type="ORF">TPA0598_08_00710</name>
</gene>
<organism evidence="1 2">
    <name type="scientific">Streptomyces lydicamycinicus</name>
    <dbReference type="NCBI Taxonomy" id="1546107"/>
    <lineage>
        <taxon>Bacteria</taxon>
        <taxon>Bacillati</taxon>
        <taxon>Actinomycetota</taxon>
        <taxon>Actinomycetes</taxon>
        <taxon>Kitasatosporales</taxon>
        <taxon>Streptomycetaceae</taxon>
        <taxon>Streptomyces</taxon>
    </lineage>
</organism>
<comment type="caution">
    <text evidence="1">The sequence shown here is derived from an EMBL/GenBank/DDBJ whole genome shotgun (WGS) entry which is preliminary data.</text>
</comment>
<dbReference type="OrthoDB" id="9760188at2"/>
<reference evidence="2" key="1">
    <citation type="submission" date="2014-09" db="EMBL/GenBank/DDBJ databases">
        <title>Whole genome shotgun sequence of Streptomyces sp. NBRC 110027.</title>
        <authorList>
            <person name="Komaki H."/>
            <person name="Ichikawa N."/>
            <person name="Katano-Makiyama Y."/>
            <person name="Hosoyama A."/>
            <person name="Hashimoto M."/>
            <person name="Uohara A."/>
            <person name="Kitahashi Y."/>
            <person name="Ohji S."/>
            <person name="Kimura A."/>
            <person name="Yamazoe A."/>
            <person name="Igarashi Y."/>
            <person name="Fujita N."/>
        </authorList>
    </citation>
    <scope>NUCLEOTIDE SEQUENCE [LARGE SCALE GENOMIC DNA]</scope>
    <source>
        <strain evidence="2">NBRC 110027</strain>
    </source>
</reference>
<name>A0A0P4RC44_9ACTN</name>
<evidence type="ECO:0000313" key="2">
    <source>
        <dbReference type="Proteomes" id="UP000048965"/>
    </source>
</evidence>
<protein>
    <submittedName>
        <fullName evidence="1">Adenosylhomocysteinase</fullName>
    </submittedName>
</protein>
<dbReference type="RefSeq" id="WP_158894730.1">
    <property type="nucleotide sequence ID" value="NZ_BBNO01000008.1"/>
</dbReference>
<proteinExistence type="predicted"/>
<dbReference type="AlphaFoldDB" id="A0A0P4RC44"/>
<accession>A0A0P4RC44</accession>
<dbReference type="Proteomes" id="UP000048965">
    <property type="component" value="Unassembled WGS sequence"/>
</dbReference>
<reference evidence="1 2" key="2">
    <citation type="journal article" date="2015" name="Stand. Genomic Sci.">
        <title>Draft genome sequence of marine-derived Streptomyces sp. TP-A0598, a producer of anti-MRSA antibiotic lydicamycins.</title>
        <authorList>
            <person name="Komaki H."/>
            <person name="Ichikawa N."/>
            <person name="Hosoyama A."/>
            <person name="Fujita N."/>
            <person name="Igarashi Y."/>
        </authorList>
    </citation>
    <scope>NUCLEOTIDE SEQUENCE [LARGE SCALE GENOMIC DNA]</scope>
    <source>
        <strain evidence="1 2">NBRC 110027</strain>
    </source>
</reference>
<keyword evidence="2" id="KW-1185">Reference proteome</keyword>
<evidence type="ECO:0000313" key="1">
    <source>
        <dbReference type="EMBL" id="GAO11160.1"/>
    </source>
</evidence>
<sequence length="51" mass="5786">MPLVRDPARADEGVRKADFTYSRMKDDVAAIPQDCLSPRRRDHLGSWQVGT</sequence>
<dbReference type="EMBL" id="BBNO01000008">
    <property type="protein sequence ID" value="GAO11160.1"/>
    <property type="molecule type" value="Genomic_DNA"/>
</dbReference>